<reference evidence="1 2" key="1">
    <citation type="journal article" date="2024" name="Microbiology">
        <title>Methylomarinum rosea sp. nov., a novel halophilic methanotrophic bacterium from the hypersaline Lake Elton.</title>
        <authorList>
            <person name="Suleimanov R.Z."/>
            <person name="Oshkin I.Y."/>
            <person name="Danilova O.V."/>
            <person name="Suzina N.E."/>
            <person name="Dedysh S.N."/>
        </authorList>
    </citation>
    <scope>NUCLEOTIDE SEQUENCE [LARGE SCALE GENOMIC DNA]</scope>
    <source>
        <strain evidence="1 2">Ch1-1</strain>
    </source>
</reference>
<organism evidence="1 2">
    <name type="scientific">Methylomarinum roseum</name>
    <dbReference type="NCBI Taxonomy" id="3067653"/>
    <lineage>
        <taxon>Bacteria</taxon>
        <taxon>Pseudomonadati</taxon>
        <taxon>Pseudomonadota</taxon>
        <taxon>Gammaproteobacteria</taxon>
        <taxon>Methylococcales</taxon>
        <taxon>Methylococcaceae</taxon>
        <taxon>Methylomarinum</taxon>
    </lineage>
</organism>
<dbReference type="AlphaFoldDB" id="A0AAU7NU23"/>
<sequence length="92" mass="10935">MNSNRINTMDKQDMSQLHAATCLLMTRFINGYHCPKLSHVIVQQLQKLLAHPVTQRNVESREMYSRLLEHWQNVSISLIEQKKFVRQSQIYH</sequence>
<evidence type="ECO:0000313" key="2">
    <source>
        <dbReference type="Proteomes" id="UP001225378"/>
    </source>
</evidence>
<evidence type="ECO:0000313" key="1">
    <source>
        <dbReference type="EMBL" id="XBS20487.1"/>
    </source>
</evidence>
<proteinExistence type="predicted"/>
<dbReference type="EMBL" id="CP157743">
    <property type="protein sequence ID" value="XBS20487.1"/>
    <property type="molecule type" value="Genomic_DNA"/>
</dbReference>
<dbReference type="RefSeq" id="WP_305906734.1">
    <property type="nucleotide sequence ID" value="NZ_CP157743.1"/>
</dbReference>
<dbReference type="Proteomes" id="UP001225378">
    <property type="component" value="Chromosome"/>
</dbReference>
<protein>
    <submittedName>
        <fullName evidence="1">Uncharacterized protein</fullName>
    </submittedName>
</protein>
<name>A0AAU7NU23_9GAMM</name>
<dbReference type="KEGG" id="mech:Q9L42_019410"/>
<accession>A0AAU7NU23</accession>
<gene>
    <name evidence="1" type="ORF">Q9L42_019410</name>
</gene>
<keyword evidence="2" id="KW-1185">Reference proteome</keyword>